<feature type="transmembrane region" description="Helical" evidence="1">
    <location>
        <begin position="18"/>
        <end position="37"/>
    </location>
</feature>
<feature type="transmembrane region" description="Helical" evidence="1">
    <location>
        <begin position="107"/>
        <end position="133"/>
    </location>
</feature>
<evidence type="ECO:0000256" key="1">
    <source>
        <dbReference type="SAM" id="Phobius"/>
    </source>
</evidence>
<sequence length="163" mass="17888">MNKSLTTSADSYLKTLKIIYSAFLSSQILFIVAVLVARENPYFSLQDEGNVYLYVAPFLAVAGFLGGRTIFQNQLADIAAKSNLKEKLSTYSSAFLVRVAFMEAPTLFAAIAFFLTGNLACLSVAGLMILYFLTLSPGRAKVEEDLELSFQEKAVWDGNQVIS</sequence>
<proteinExistence type="predicted"/>
<keyword evidence="1" id="KW-0812">Transmembrane</keyword>
<evidence type="ECO:0000313" key="3">
    <source>
        <dbReference type="Proteomes" id="UP000189981"/>
    </source>
</evidence>
<accession>A0A1T5CVS3</accession>
<gene>
    <name evidence="2" type="ORF">SAMN05661099_1931</name>
</gene>
<reference evidence="3" key="1">
    <citation type="submission" date="2017-02" db="EMBL/GenBank/DDBJ databases">
        <authorList>
            <person name="Varghese N."/>
            <person name="Submissions S."/>
        </authorList>
    </citation>
    <scope>NUCLEOTIDE SEQUENCE [LARGE SCALE GENOMIC DNA]</scope>
    <source>
        <strain evidence="3">DSM 22385</strain>
    </source>
</reference>
<organism evidence="2 3">
    <name type="scientific">Daejeonella lutea</name>
    <dbReference type="NCBI Taxonomy" id="572036"/>
    <lineage>
        <taxon>Bacteria</taxon>
        <taxon>Pseudomonadati</taxon>
        <taxon>Bacteroidota</taxon>
        <taxon>Sphingobacteriia</taxon>
        <taxon>Sphingobacteriales</taxon>
        <taxon>Sphingobacteriaceae</taxon>
        <taxon>Daejeonella</taxon>
    </lineage>
</organism>
<keyword evidence="3" id="KW-1185">Reference proteome</keyword>
<name>A0A1T5CVS3_9SPHI</name>
<dbReference type="EMBL" id="FUYR01000002">
    <property type="protein sequence ID" value="SKB63524.1"/>
    <property type="molecule type" value="Genomic_DNA"/>
</dbReference>
<keyword evidence="1" id="KW-1133">Transmembrane helix</keyword>
<dbReference type="Proteomes" id="UP000189981">
    <property type="component" value="Unassembled WGS sequence"/>
</dbReference>
<dbReference type="AlphaFoldDB" id="A0A1T5CVS3"/>
<dbReference type="STRING" id="572036.SAMN05661099_1931"/>
<feature type="transmembrane region" description="Helical" evidence="1">
    <location>
        <begin position="49"/>
        <end position="71"/>
    </location>
</feature>
<dbReference type="RefSeq" id="WP_079702479.1">
    <property type="nucleotide sequence ID" value="NZ_FUYR01000002.1"/>
</dbReference>
<dbReference type="OrthoDB" id="1121914at2"/>
<protein>
    <submittedName>
        <fullName evidence="2">Uncharacterized protein</fullName>
    </submittedName>
</protein>
<keyword evidence="1" id="KW-0472">Membrane</keyword>
<evidence type="ECO:0000313" key="2">
    <source>
        <dbReference type="EMBL" id="SKB63524.1"/>
    </source>
</evidence>